<evidence type="ECO:0000313" key="7">
    <source>
        <dbReference type="Proteomes" id="UP001356170"/>
    </source>
</evidence>
<dbReference type="EC" id="5.1.1.1" evidence="4"/>
<evidence type="ECO:0000256" key="3">
    <source>
        <dbReference type="ARBA" id="ARBA00023235"/>
    </source>
</evidence>
<evidence type="ECO:0000256" key="2">
    <source>
        <dbReference type="ARBA" id="ARBA00022898"/>
    </source>
</evidence>
<dbReference type="HAMAP" id="MF_01201">
    <property type="entry name" value="Ala_racemase"/>
    <property type="match status" value="1"/>
</dbReference>
<dbReference type="Pfam" id="PF00842">
    <property type="entry name" value="Ala_racemase_C"/>
    <property type="match status" value="1"/>
</dbReference>
<comment type="cofactor">
    <cofactor evidence="1 4">
        <name>pyridoxal 5'-phosphate</name>
        <dbReference type="ChEBI" id="CHEBI:597326"/>
    </cofactor>
</comment>
<feature type="active site" description="Proton acceptor; specific for L-alanine" evidence="4">
    <location>
        <position position="261"/>
    </location>
</feature>
<dbReference type="InterPro" id="IPR029066">
    <property type="entry name" value="PLP-binding_barrel"/>
</dbReference>
<dbReference type="RefSeq" id="WP_331703958.1">
    <property type="nucleotide sequence ID" value="NZ_JAZHBO010000002.1"/>
</dbReference>
<feature type="binding site" evidence="4">
    <location>
        <position position="134"/>
    </location>
    <ligand>
        <name>substrate</name>
    </ligand>
</feature>
<gene>
    <name evidence="6" type="primary">alr</name>
    <name evidence="6" type="ORF">V3390_07300</name>
</gene>
<dbReference type="SMART" id="SM01005">
    <property type="entry name" value="Ala_racemase_C"/>
    <property type="match status" value="1"/>
</dbReference>
<comment type="catalytic activity">
    <reaction evidence="4">
        <text>L-alanine = D-alanine</text>
        <dbReference type="Rhea" id="RHEA:20249"/>
        <dbReference type="ChEBI" id="CHEBI:57416"/>
        <dbReference type="ChEBI" id="CHEBI:57972"/>
        <dbReference type="EC" id="5.1.1.1"/>
    </reaction>
</comment>
<evidence type="ECO:0000313" key="6">
    <source>
        <dbReference type="EMBL" id="MEF2156035.1"/>
    </source>
</evidence>
<feature type="binding site" evidence="4">
    <location>
        <position position="309"/>
    </location>
    <ligand>
        <name>substrate</name>
    </ligand>
</feature>
<name>A0ABU7V131_9GAMM</name>
<dbReference type="PROSITE" id="PS00395">
    <property type="entry name" value="ALANINE_RACEMASE"/>
    <property type="match status" value="1"/>
</dbReference>
<comment type="similarity">
    <text evidence="4">Belongs to the alanine racemase family.</text>
</comment>
<evidence type="ECO:0000256" key="4">
    <source>
        <dbReference type="HAMAP-Rule" id="MF_01201"/>
    </source>
</evidence>
<accession>A0ABU7V131</accession>
<keyword evidence="2 4" id="KW-0663">Pyridoxal phosphate</keyword>
<dbReference type="Pfam" id="PF01168">
    <property type="entry name" value="Ala_racemase_N"/>
    <property type="match status" value="1"/>
</dbReference>
<dbReference type="InterPro" id="IPR011079">
    <property type="entry name" value="Ala_racemase_C"/>
</dbReference>
<feature type="active site" description="Proton acceptor; specific for D-alanine" evidence="4">
    <location>
        <position position="35"/>
    </location>
</feature>
<dbReference type="Gene3D" id="2.40.37.10">
    <property type="entry name" value="Lyase, Ornithine Decarboxylase, Chain A, domain 1"/>
    <property type="match status" value="1"/>
</dbReference>
<evidence type="ECO:0000256" key="1">
    <source>
        <dbReference type="ARBA" id="ARBA00001933"/>
    </source>
</evidence>
<keyword evidence="3 4" id="KW-0413">Isomerase</keyword>
<dbReference type="InterPro" id="IPR020622">
    <property type="entry name" value="Ala_racemase_pyridoxalP-BS"/>
</dbReference>
<dbReference type="Proteomes" id="UP001356170">
    <property type="component" value="Unassembled WGS sequence"/>
</dbReference>
<dbReference type="GO" id="GO:0008784">
    <property type="term" value="F:alanine racemase activity"/>
    <property type="evidence" value="ECO:0007669"/>
    <property type="project" value="UniProtKB-EC"/>
</dbReference>
<dbReference type="Gene3D" id="3.20.20.10">
    <property type="entry name" value="Alanine racemase"/>
    <property type="match status" value="1"/>
</dbReference>
<dbReference type="InterPro" id="IPR001608">
    <property type="entry name" value="Ala_racemase_N"/>
</dbReference>
<evidence type="ECO:0000259" key="5">
    <source>
        <dbReference type="SMART" id="SM01005"/>
    </source>
</evidence>
<dbReference type="InterPro" id="IPR009006">
    <property type="entry name" value="Ala_racemase/Decarboxylase_C"/>
</dbReference>
<dbReference type="InterPro" id="IPR000821">
    <property type="entry name" value="Ala_racemase"/>
</dbReference>
<comment type="function">
    <text evidence="4">Catalyzes the interconversion of L-alanine and D-alanine. May also act on other amino acids.</text>
</comment>
<dbReference type="SUPFAM" id="SSF51419">
    <property type="entry name" value="PLP-binding barrel"/>
    <property type="match status" value="1"/>
</dbReference>
<dbReference type="EMBL" id="JAZHBO010000002">
    <property type="protein sequence ID" value="MEF2156035.1"/>
    <property type="molecule type" value="Genomic_DNA"/>
</dbReference>
<keyword evidence="7" id="KW-1185">Reference proteome</keyword>
<dbReference type="PRINTS" id="PR00992">
    <property type="entry name" value="ALARACEMASE"/>
</dbReference>
<reference evidence="6 7" key="1">
    <citation type="submission" date="2024-01" db="EMBL/GenBank/DDBJ databases">
        <title>Novel species of the genus Luteimonas isolated from rivers.</title>
        <authorList>
            <person name="Lu H."/>
        </authorList>
    </citation>
    <scope>NUCLEOTIDE SEQUENCE [LARGE SCALE GENOMIC DNA]</scope>
    <source>
        <strain evidence="6 7">FXH3W</strain>
    </source>
</reference>
<dbReference type="SUPFAM" id="SSF50621">
    <property type="entry name" value="Alanine racemase C-terminal domain-like"/>
    <property type="match status" value="1"/>
</dbReference>
<feature type="modified residue" description="N6-(pyridoxal phosphate)lysine" evidence="4">
    <location>
        <position position="35"/>
    </location>
</feature>
<dbReference type="NCBIfam" id="TIGR00492">
    <property type="entry name" value="alr"/>
    <property type="match status" value="1"/>
</dbReference>
<protein>
    <recommendedName>
        <fullName evidence="4">Alanine racemase</fullName>
        <ecNumber evidence="4">5.1.1.1</ecNumber>
    </recommendedName>
</protein>
<proteinExistence type="inferred from homology"/>
<dbReference type="PANTHER" id="PTHR30511:SF0">
    <property type="entry name" value="ALANINE RACEMASE, CATABOLIC-RELATED"/>
    <property type="match status" value="1"/>
</dbReference>
<feature type="domain" description="Alanine racemase C-terminal" evidence="5">
    <location>
        <begin position="240"/>
        <end position="364"/>
    </location>
</feature>
<comment type="pathway">
    <text evidence="4">Amino-acid biosynthesis; D-alanine biosynthesis; D-alanine from L-alanine: step 1/1.</text>
</comment>
<comment type="caution">
    <text evidence="6">The sequence shown here is derived from an EMBL/GenBank/DDBJ whole genome shotgun (WGS) entry which is preliminary data.</text>
</comment>
<dbReference type="PANTHER" id="PTHR30511">
    <property type="entry name" value="ALANINE RACEMASE"/>
    <property type="match status" value="1"/>
</dbReference>
<organism evidence="6 7">
    <name type="scientific">Aquilutibacter rugosus</name>
    <dbReference type="NCBI Taxonomy" id="3115820"/>
    <lineage>
        <taxon>Bacteria</taxon>
        <taxon>Pseudomonadati</taxon>
        <taxon>Pseudomonadota</taxon>
        <taxon>Gammaproteobacteria</taxon>
        <taxon>Lysobacterales</taxon>
        <taxon>Lysobacteraceae</taxon>
        <taxon>Aquilutibacter</taxon>
    </lineage>
</organism>
<sequence>MSRPTTATIHHAALRHNLQHIRKAAAGANVMAVVKADAYGHGLERVAGVLRDADAFGVAALGDLERLRAIGLGNRVLILSGFDEPADLPKLRDLAGDTAIHHEFQLEILEAAAPQWNGAQALDVWLKVDSGMHRLGFVPDKVAGAYARLQRLQQQGLVGEIRAINHFASSDEFENPKTLQQLQAFDAATHGMSIERTTANSAAIFGFPQTHRNWVRAGGALYGQTVVEGKCGADFGLRPAMTLHTRLIAVNSIQQGETVGYSERFRCPENMLVGVAAVGYADGYPRIVEEGTPVLVNGQRTQIIGRVSMDLTTIDLRNIQGAEVGASVTLWGGDLPVEEVARHAGTIGYDLTCSITRRVLFTDA</sequence>